<reference evidence="17 20" key="2">
    <citation type="submission" date="2021-01" db="EMBL/GenBank/DDBJ databases">
        <title>Antibiotic resistance and phylogeny of Pseudomonas spp. isolated over three decades from chicken meat in the Norwegian food chain.</title>
        <authorList>
            <person name="Moen B."/>
        </authorList>
    </citation>
    <scope>NUCLEOTIDE SEQUENCE [LARGE SCALE GENOMIC DNA]</scope>
    <source>
        <strain evidence="17 20">MF6766</strain>
    </source>
</reference>
<dbReference type="PROSITE" id="PS50109">
    <property type="entry name" value="HIS_KIN"/>
    <property type="match status" value="1"/>
</dbReference>
<dbReference type="EMBL" id="VOIW01000006">
    <property type="protein sequence ID" value="MRJ39589.1"/>
    <property type="molecule type" value="Genomic_DNA"/>
</dbReference>
<keyword evidence="11 14" id="KW-1133">Transmembrane helix</keyword>
<dbReference type="Pfam" id="PF00672">
    <property type="entry name" value="HAMP"/>
    <property type="match status" value="1"/>
</dbReference>
<protein>
    <recommendedName>
        <fullName evidence="14">Sensor protein</fullName>
        <ecNumber evidence="14">2.7.13.3</ecNumber>
    </recommendedName>
</protein>
<dbReference type="InterPro" id="IPR036890">
    <property type="entry name" value="HATPase_C_sf"/>
</dbReference>
<evidence type="ECO:0000256" key="12">
    <source>
        <dbReference type="ARBA" id="ARBA00023012"/>
    </source>
</evidence>
<dbReference type="InterPro" id="IPR050428">
    <property type="entry name" value="TCS_sensor_his_kinase"/>
</dbReference>
<dbReference type="InterPro" id="IPR005467">
    <property type="entry name" value="His_kinase_dom"/>
</dbReference>
<feature type="domain" description="HAMP" evidence="16">
    <location>
        <begin position="181"/>
        <end position="234"/>
    </location>
</feature>
<dbReference type="GO" id="GO:0005886">
    <property type="term" value="C:plasma membrane"/>
    <property type="evidence" value="ECO:0007669"/>
    <property type="project" value="UniProtKB-SubCell"/>
</dbReference>
<proteinExistence type="predicted"/>
<evidence type="ECO:0000256" key="9">
    <source>
        <dbReference type="ARBA" id="ARBA00022777"/>
    </source>
</evidence>
<evidence type="ECO:0000259" key="15">
    <source>
        <dbReference type="PROSITE" id="PS50109"/>
    </source>
</evidence>
<evidence type="ECO:0000259" key="16">
    <source>
        <dbReference type="PROSITE" id="PS50885"/>
    </source>
</evidence>
<dbReference type="EMBL" id="JAENSR010000003">
    <property type="protein sequence ID" value="MBK3460185.1"/>
    <property type="molecule type" value="Genomic_DNA"/>
</dbReference>
<dbReference type="Proteomes" id="UP000620382">
    <property type="component" value="Unassembled WGS sequence"/>
</dbReference>
<dbReference type="SMART" id="SM00388">
    <property type="entry name" value="HisKA"/>
    <property type="match status" value="1"/>
</dbReference>
<dbReference type="NCBIfam" id="TIGR01386">
    <property type="entry name" value="cztS_silS_copS"/>
    <property type="match status" value="1"/>
</dbReference>
<evidence type="ECO:0000256" key="2">
    <source>
        <dbReference type="ARBA" id="ARBA00004533"/>
    </source>
</evidence>
<keyword evidence="12 14" id="KW-0902">Two-component regulatory system</keyword>
<evidence type="ECO:0000256" key="6">
    <source>
        <dbReference type="ARBA" id="ARBA00022679"/>
    </source>
</evidence>
<dbReference type="SMART" id="SM00304">
    <property type="entry name" value="HAMP"/>
    <property type="match status" value="1"/>
</dbReference>
<feature type="transmembrane region" description="Helical" evidence="14">
    <location>
        <begin position="159"/>
        <end position="179"/>
    </location>
</feature>
<keyword evidence="6 14" id="KW-0808">Transferase</keyword>
<dbReference type="InterPro" id="IPR003594">
    <property type="entry name" value="HATPase_dom"/>
</dbReference>
<dbReference type="OrthoDB" id="5561773at2"/>
<accession>A0A5P1DJ08</accession>
<dbReference type="EC" id="2.7.13.3" evidence="14"/>
<evidence type="ECO:0000313" key="17">
    <source>
        <dbReference type="EMBL" id="MBK3460185.1"/>
    </source>
</evidence>
<dbReference type="Gene3D" id="3.30.565.10">
    <property type="entry name" value="Histidine kinase-like ATPase, C-terminal domain"/>
    <property type="match status" value="1"/>
</dbReference>
<dbReference type="Gene3D" id="6.10.340.10">
    <property type="match status" value="1"/>
</dbReference>
<evidence type="ECO:0000256" key="11">
    <source>
        <dbReference type="ARBA" id="ARBA00022989"/>
    </source>
</evidence>
<keyword evidence="4 14" id="KW-0997">Cell inner membrane</keyword>
<dbReference type="InterPro" id="IPR036097">
    <property type="entry name" value="HisK_dim/P_sf"/>
</dbReference>
<evidence type="ECO:0000256" key="14">
    <source>
        <dbReference type="RuleBase" id="RU364088"/>
    </source>
</evidence>
<keyword evidence="13 14" id="KW-0472">Membrane</keyword>
<evidence type="ECO:0000313" key="20">
    <source>
        <dbReference type="Proteomes" id="UP000620382"/>
    </source>
</evidence>
<evidence type="ECO:0000313" key="19">
    <source>
        <dbReference type="Proteomes" id="UP000408764"/>
    </source>
</evidence>
<dbReference type="CDD" id="cd00082">
    <property type="entry name" value="HisKA"/>
    <property type="match status" value="1"/>
</dbReference>
<dbReference type="Pfam" id="PF02518">
    <property type="entry name" value="HATPase_c"/>
    <property type="match status" value="1"/>
</dbReference>
<keyword evidence="10 14" id="KW-0067">ATP-binding</keyword>
<gene>
    <name evidence="18" type="ORF">FRT59_21815</name>
    <name evidence="17" type="ORF">JJD71_14045</name>
</gene>
<dbReference type="GO" id="GO:0000155">
    <property type="term" value="F:phosphorelay sensor kinase activity"/>
    <property type="evidence" value="ECO:0007669"/>
    <property type="project" value="InterPro"/>
</dbReference>
<evidence type="ECO:0000256" key="8">
    <source>
        <dbReference type="ARBA" id="ARBA00022741"/>
    </source>
</evidence>
<dbReference type="CDD" id="cd00075">
    <property type="entry name" value="HATPase"/>
    <property type="match status" value="1"/>
</dbReference>
<dbReference type="RefSeq" id="WP_153872333.1">
    <property type="nucleotide sequence ID" value="NZ_JAEKCT010000016.1"/>
</dbReference>
<evidence type="ECO:0000256" key="3">
    <source>
        <dbReference type="ARBA" id="ARBA00022475"/>
    </source>
</evidence>
<dbReference type="SMART" id="SM00387">
    <property type="entry name" value="HATPase_c"/>
    <property type="match status" value="1"/>
</dbReference>
<keyword evidence="20" id="KW-1185">Reference proteome</keyword>
<dbReference type="PRINTS" id="PR00344">
    <property type="entry name" value="BCTRLSENSOR"/>
</dbReference>
<name>A0A5P1DJ08_9PSED</name>
<evidence type="ECO:0000256" key="5">
    <source>
        <dbReference type="ARBA" id="ARBA00022553"/>
    </source>
</evidence>
<dbReference type="SUPFAM" id="SSF47384">
    <property type="entry name" value="Homodimeric domain of signal transducing histidine kinase"/>
    <property type="match status" value="1"/>
</dbReference>
<organism evidence="18 19">
    <name type="scientific">Pseudomonas haemolytica</name>
    <dbReference type="NCBI Taxonomy" id="2600065"/>
    <lineage>
        <taxon>Bacteria</taxon>
        <taxon>Pseudomonadati</taxon>
        <taxon>Pseudomonadota</taxon>
        <taxon>Gammaproteobacteria</taxon>
        <taxon>Pseudomonadales</taxon>
        <taxon>Pseudomonadaceae</taxon>
        <taxon>Pseudomonas</taxon>
    </lineage>
</organism>
<keyword evidence="7 14" id="KW-0812">Transmembrane</keyword>
<dbReference type="Proteomes" id="UP000408764">
    <property type="component" value="Unassembled WGS sequence"/>
</dbReference>
<dbReference type="InterPro" id="IPR006290">
    <property type="entry name" value="CztS_silS_copS"/>
</dbReference>
<dbReference type="PANTHER" id="PTHR45436">
    <property type="entry name" value="SENSOR HISTIDINE KINASE YKOH"/>
    <property type="match status" value="1"/>
</dbReference>
<sequence>MKLFPRALSLRLAVMFALVSALLLGSIGFYLYQSLQREVAWRDDQALLGRLERMQALINDSDSIEQLRNRPKLYENMLGNRDNLLWIVDDTGQVLIEINPVSMSLPKLPVAAQAQLGEGHSSVPVRLAWQHVMQGDRGLTLIAGKLLSEREQMLAAYRLKLWLAMSVGSLLAFVLGGWVSQRGLRPVRLLAKRAAAIDVHHLYLRLDEFNELSELQALSQALNKMLARLEEGFAQLSRFSEDLAHEMRTPLSNLMGHTQQSLRHGRSIEDYQNLLVSNQEEYERLARMIDSMLFLARTEQAHASVSDELINLHDLVEQLCEYFEGVAQERDVTLINHAHDQLRGDPALIRRALANLLANALRYGSPATAVTISSVVWENRIEVTVHNQGQPISAQHLPRLFDRFYRCDPSRNQPDDSGGLGLAIVRSILQLHGGRVTVDSSQLGTSFRLEFPIRNA</sequence>
<dbReference type="PROSITE" id="PS50885">
    <property type="entry name" value="HAMP"/>
    <property type="match status" value="1"/>
</dbReference>
<evidence type="ECO:0000256" key="7">
    <source>
        <dbReference type="ARBA" id="ARBA00022692"/>
    </source>
</evidence>
<dbReference type="GO" id="GO:0005524">
    <property type="term" value="F:ATP binding"/>
    <property type="evidence" value="ECO:0007669"/>
    <property type="project" value="UniProtKB-KW"/>
</dbReference>
<dbReference type="AlphaFoldDB" id="A0A5P1DJ08"/>
<evidence type="ECO:0000313" key="18">
    <source>
        <dbReference type="EMBL" id="MRJ39589.1"/>
    </source>
</evidence>
<feature type="domain" description="Histidine kinase" evidence="15">
    <location>
        <begin position="242"/>
        <end position="455"/>
    </location>
</feature>
<keyword evidence="8 14" id="KW-0547">Nucleotide-binding</keyword>
<dbReference type="Gene3D" id="1.10.287.130">
    <property type="match status" value="1"/>
</dbReference>
<evidence type="ECO:0000256" key="4">
    <source>
        <dbReference type="ARBA" id="ARBA00022519"/>
    </source>
</evidence>
<reference evidence="18 19" key="1">
    <citation type="submission" date="2019-08" db="EMBL/GenBank/DDBJ databases">
        <title>Pseudomonas haemolytica sp. nov. isolated from raw milk and skim milk concentrate.</title>
        <authorList>
            <person name="Hofmann K."/>
            <person name="Huptas C."/>
            <person name="Doll E."/>
            <person name="Scherer S."/>
            <person name="Wenning M."/>
        </authorList>
    </citation>
    <scope>NUCLEOTIDE SEQUENCE [LARGE SCALE GENOMIC DNA]</scope>
    <source>
        <strain evidence="18 19">DSM 108987</strain>
    </source>
</reference>
<comment type="function">
    <text evidence="14">Member of a two-component regulatory system.</text>
</comment>
<dbReference type="InterPro" id="IPR004358">
    <property type="entry name" value="Sig_transdc_His_kin-like_C"/>
</dbReference>
<dbReference type="SUPFAM" id="SSF55874">
    <property type="entry name" value="ATPase domain of HSP90 chaperone/DNA topoisomerase II/histidine kinase"/>
    <property type="match status" value="1"/>
</dbReference>
<dbReference type="FunFam" id="3.30.565.10:FF:000006">
    <property type="entry name" value="Sensor histidine kinase WalK"/>
    <property type="match status" value="1"/>
</dbReference>
<evidence type="ECO:0000256" key="1">
    <source>
        <dbReference type="ARBA" id="ARBA00000085"/>
    </source>
</evidence>
<feature type="transmembrane region" description="Helical" evidence="14">
    <location>
        <begin position="12"/>
        <end position="32"/>
    </location>
</feature>
<dbReference type="InterPro" id="IPR003661">
    <property type="entry name" value="HisK_dim/P_dom"/>
</dbReference>
<keyword evidence="5" id="KW-0597">Phosphoprotein</keyword>
<comment type="caution">
    <text evidence="18">The sequence shown here is derived from an EMBL/GenBank/DDBJ whole genome shotgun (WGS) entry which is preliminary data.</text>
</comment>
<comment type="subcellular location">
    <subcellularLocation>
        <location evidence="2 14">Cell inner membrane</location>
    </subcellularLocation>
</comment>
<keyword evidence="3 14" id="KW-1003">Cell membrane</keyword>
<keyword evidence="9 14" id="KW-0418">Kinase</keyword>
<comment type="catalytic activity">
    <reaction evidence="1 14">
        <text>ATP + protein L-histidine = ADP + protein N-phospho-L-histidine.</text>
        <dbReference type="EC" id="2.7.13.3"/>
    </reaction>
</comment>
<dbReference type="Pfam" id="PF00512">
    <property type="entry name" value="HisKA"/>
    <property type="match status" value="1"/>
</dbReference>
<evidence type="ECO:0000256" key="13">
    <source>
        <dbReference type="ARBA" id="ARBA00023136"/>
    </source>
</evidence>
<dbReference type="PANTHER" id="PTHR45436:SF3">
    <property type="entry name" value="SENSOR HISTIDINE KINASE HPRS"/>
    <property type="match status" value="1"/>
</dbReference>
<evidence type="ECO:0000256" key="10">
    <source>
        <dbReference type="ARBA" id="ARBA00022840"/>
    </source>
</evidence>
<dbReference type="InterPro" id="IPR003660">
    <property type="entry name" value="HAMP_dom"/>
</dbReference>